<name>A0A1M6MGG1_9FIRM</name>
<accession>A0A1M6MGG1</accession>
<evidence type="ECO:0008006" key="3">
    <source>
        <dbReference type="Google" id="ProtNLM"/>
    </source>
</evidence>
<dbReference type="RefSeq" id="WP_110942017.1">
    <property type="nucleotide sequence ID" value="NZ_FQZV01000044.1"/>
</dbReference>
<sequence length="152" mass="16748">MYIIYHDVGGTYGPIIAAAIHLKRLPLDQIPEKSDLEKLISTNGFQPGPDGRLIFHGKDSNGHQVYSLGRKHAPAMFHNAFKSIITISKTDLKELIYTDTMEAANLMMVLGGRYARKAGLSSLGKPLLTAGILRAYPEISSIVWKTLLKTEP</sequence>
<organism evidence="1 2">
    <name type="scientific">Geosporobacter subterraneus DSM 17957</name>
    <dbReference type="NCBI Taxonomy" id="1121919"/>
    <lineage>
        <taxon>Bacteria</taxon>
        <taxon>Bacillati</taxon>
        <taxon>Bacillota</taxon>
        <taxon>Clostridia</taxon>
        <taxon>Peptostreptococcales</taxon>
        <taxon>Thermotaleaceae</taxon>
        <taxon>Geosporobacter</taxon>
    </lineage>
</organism>
<dbReference type="EMBL" id="FQZV01000044">
    <property type="protein sequence ID" value="SHJ82476.1"/>
    <property type="molecule type" value="Genomic_DNA"/>
</dbReference>
<gene>
    <name evidence="1" type="ORF">SAMN02745975_02970</name>
</gene>
<dbReference type="AlphaFoldDB" id="A0A1M6MGG1"/>
<proteinExistence type="predicted"/>
<dbReference type="InterPro" id="IPR021525">
    <property type="entry name" value="DUF3189"/>
</dbReference>
<dbReference type="Proteomes" id="UP000184536">
    <property type="component" value="Unassembled WGS sequence"/>
</dbReference>
<evidence type="ECO:0000313" key="2">
    <source>
        <dbReference type="Proteomes" id="UP000184536"/>
    </source>
</evidence>
<dbReference type="STRING" id="1121919.SAMN02745975_02970"/>
<protein>
    <recommendedName>
        <fullName evidence="3">DUF3189 family protein</fullName>
    </recommendedName>
</protein>
<evidence type="ECO:0000313" key="1">
    <source>
        <dbReference type="EMBL" id="SHJ82476.1"/>
    </source>
</evidence>
<dbReference type="Pfam" id="PF11385">
    <property type="entry name" value="DUF3189"/>
    <property type="match status" value="1"/>
</dbReference>
<keyword evidence="2" id="KW-1185">Reference proteome</keyword>
<dbReference type="OrthoDB" id="1680616at2"/>
<reference evidence="2" key="1">
    <citation type="submission" date="2016-11" db="EMBL/GenBank/DDBJ databases">
        <authorList>
            <person name="Varghese N."/>
            <person name="Submissions S."/>
        </authorList>
    </citation>
    <scope>NUCLEOTIDE SEQUENCE [LARGE SCALE GENOMIC DNA]</scope>
    <source>
        <strain evidence="2">DSM 17957</strain>
    </source>
</reference>